<dbReference type="SMART" id="SM01103">
    <property type="entry name" value="CRS1_YhbY"/>
    <property type="match status" value="1"/>
</dbReference>
<name>A0A1I4T915_9BACT</name>
<dbReference type="InterPro" id="IPR001890">
    <property type="entry name" value="RNA-binding_CRM"/>
</dbReference>
<dbReference type="InterPro" id="IPR051925">
    <property type="entry name" value="RNA-binding_domain"/>
</dbReference>
<organism evidence="4 5">
    <name type="scientific">Thermodesulforhabdus norvegica</name>
    <dbReference type="NCBI Taxonomy" id="39841"/>
    <lineage>
        <taxon>Bacteria</taxon>
        <taxon>Pseudomonadati</taxon>
        <taxon>Thermodesulfobacteriota</taxon>
        <taxon>Syntrophobacteria</taxon>
        <taxon>Syntrophobacterales</taxon>
        <taxon>Thermodesulforhabdaceae</taxon>
        <taxon>Thermodesulforhabdus</taxon>
    </lineage>
</organism>
<dbReference type="PANTHER" id="PTHR40065">
    <property type="entry name" value="RNA-BINDING PROTEIN YHBY"/>
    <property type="match status" value="1"/>
</dbReference>
<evidence type="ECO:0000313" key="4">
    <source>
        <dbReference type="EMBL" id="SFM73083.1"/>
    </source>
</evidence>
<reference evidence="4 5" key="1">
    <citation type="submission" date="2016-10" db="EMBL/GenBank/DDBJ databases">
        <authorList>
            <person name="de Groot N.N."/>
        </authorList>
    </citation>
    <scope>NUCLEOTIDE SEQUENCE [LARGE SCALE GENOMIC DNA]</scope>
    <source>
        <strain evidence="4 5">DSM 9990</strain>
    </source>
</reference>
<dbReference type="Proteomes" id="UP000199611">
    <property type="component" value="Unassembled WGS sequence"/>
</dbReference>
<evidence type="ECO:0000313" key="5">
    <source>
        <dbReference type="Proteomes" id="UP000199611"/>
    </source>
</evidence>
<evidence type="ECO:0000256" key="1">
    <source>
        <dbReference type="ARBA" id="ARBA00022884"/>
    </source>
</evidence>
<keyword evidence="5" id="KW-1185">Reference proteome</keyword>
<dbReference type="SUPFAM" id="SSF75471">
    <property type="entry name" value="YhbY-like"/>
    <property type="match status" value="1"/>
</dbReference>
<dbReference type="PROSITE" id="PS51295">
    <property type="entry name" value="CRM"/>
    <property type="match status" value="1"/>
</dbReference>
<evidence type="ECO:0000256" key="2">
    <source>
        <dbReference type="PROSITE-ProRule" id="PRU00626"/>
    </source>
</evidence>
<dbReference type="InterPro" id="IPR035920">
    <property type="entry name" value="YhbY-like_sf"/>
</dbReference>
<dbReference type="OrthoDB" id="9797519at2"/>
<dbReference type="PANTHER" id="PTHR40065:SF3">
    <property type="entry name" value="RNA-BINDING PROTEIN YHBY"/>
    <property type="match status" value="1"/>
</dbReference>
<dbReference type="STRING" id="39841.SAMN05660836_01290"/>
<keyword evidence="1 2" id="KW-0694">RNA-binding</keyword>
<gene>
    <name evidence="4" type="ORF">SAMN05660836_01290</name>
</gene>
<dbReference type="Gene3D" id="3.30.110.60">
    <property type="entry name" value="YhbY-like"/>
    <property type="match status" value="1"/>
</dbReference>
<sequence>MGLEVYWLKGIRQVKGSDRRSSADPDPVKLAEENWRPLPERNLTGRERRELNRKAQSLRPCVQIGNRGVTREVIGEIRRQLLIHELIKVKWATLSKEDGDKREQAEELAQKVGAHLISLIGKTLVLYRQKEQANQ</sequence>
<proteinExistence type="predicted"/>
<evidence type="ECO:0000259" key="3">
    <source>
        <dbReference type="PROSITE" id="PS51295"/>
    </source>
</evidence>
<feature type="domain" description="CRM" evidence="3">
    <location>
        <begin position="41"/>
        <end position="135"/>
    </location>
</feature>
<dbReference type="Pfam" id="PF01985">
    <property type="entry name" value="CRS1_YhbY"/>
    <property type="match status" value="1"/>
</dbReference>
<dbReference type="AlphaFoldDB" id="A0A1I4T915"/>
<accession>A0A1I4T915</accession>
<dbReference type="GO" id="GO:0003723">
    <property type="term" value="F:RNA binding"/>
    <property type="evidence" value="ECO:0007669"/>
    <property type="project" value="UniProtKB-UniRule"/>
</dbReference>
<dbReference type="RefSeq" id="WP_093394378.1">
    <property type="nucleotide sequence ID" value="NZ_FOUU01000003.1"/>
</dbReference>
<dbReference type="EMBL" id="FOUU01000003">
    <property type="protein sequence ID" value="SFM73083.1"/>
    <property type="molecule type" value="Genomic_DNA"/>
</dbReference>
<protein>
    <submittedName>
        <fullName evidence="4">Putative RNA-binding protein, YhbY family</fullName>
    </submittedName>
</protein>